<dbReference type="Proteomes" id="UP000681526">
    <property type="component" value="Unassembled WGS sequence"/>
</dbReference>
<name>A0ABN7RJC5_THEXY</name>
<reference evidence="1 2" key="1">
    <citation type="submission" date="2021-04" db="EMBL/GenBank/DDBJ databases">
        <authorList>
            <person name="Rakotoarivonina H."/>
        </authorList>
    </citation>
    <scope>NUCLEOTIDE SEQUENCE [LARGE SCALE GENOMIC DNA]</scope>
    <source>
        <strain evidence="1 2">XE</strain>
    </source>
</reference>
<protein>
    <submittedName>
        <fullName evidence="1">Uncharacterized protein</fullName>
    </submittedName>
</protein>
<evidence type="ECO:0000313" key="2">
    <source>
        <dbReference type="Proteomes" id="UP000681526"/>
    </source>
</evidence>
<organism evidence="1 2">
    <name type="scientific">Thermobacillus xylanilyticus</name>
    <dbReference type="NCBI Taxonomy" id="76633"/>
    <lineage>
        <taxon>Bacteria</taxon>
        <taxon>Bacillati</taxon>
        <taxon>Bacillota</taxon>
        <taxon>Bacilli</taxon>
        <taxon>Bacillales</taxon>
        <taxon>Paenibacillaceae</taxon>
        <taxon>Thermobacillus</taxon>
    </lineage>
</organism>
<comment type="caution">
    <text evidence="1">The sequence shown here is derived from an EMBL/GenBank/DDBJ whole genome shotgun (WGS) entry which is preliminary data.</text>
</comment>
<proteinExistence type="predicted"/>
<dbReference type="EMBL" id="CAJRAY010000017">
    <property type="protein sequence ID" value="CAG5079157.1"/>
    <property type="molecule type" value="Genomic_DNA"/>
</dbReference>
<keyword evidence="2" id="KW-1185">Reference proteome</keyword>
<sequence length="11" mass="1287">MAKADYFAANW</sequence>
<evidence type="ECO:0000313" key="1">
    <source>
        <dbReference type="EMBL" id="CAG5079157.1"/>
    </source>
</evidence>
<accession>A0ABN7RJC5</accession>
<gene>
    <name evidence="1" type="primary">txxe 219</name>
    <name evidence="1" type="ORF">TXXE_02820</name>
</gene>